<dbReference type="Proteomes" id="UP000477070">
    <property type="component" value="Unassembled WGS sequence"/>
</dbReference>
<reference evidence="10" key="3">
    <citation type="submission" date="2018-04" db="EMBL/GenBank/DDBJ databases">
        <authorList>
            <person name="Sheh A."/>
            <person name="Shen Z."/>
            <person name="Mannion A.J."/>
            <person name="Fox J.G."/>
        </authorList>
    </citation>
    <scope>NUCLEOTIDE SEQUENCE</scope>
    <source>
        <strain evidence="10">MIT 97-6194</strain>
    </source>
</reference>
<gene>
    <name evidence="9" type="ORF">DCO61_08935</name>
    <name evidence="10" type="ORF">LS64_008165</name>
</gene>
<dbReference type="NCBIfam" id="TIGR00273">
    <property type="entry name" value="LutB/LldF family L-lactate oxidation iron-sulfur protein"/>
    <property type="match status" value="1"/>
</dbReference>
<dbReference type="Pfam" id="PF02589">
    <property type="entry name" value="LUD_dom"/>
    <property type="match status" value="1"/>
</dbReference>
<dbReference type="Gene3D" id="3.40.50.10420">
    <property type="entry name" value="NagB/RpiA/CoA transferase-like"/>
    <property type="match status" value="1"/>
</dbReference>
<dbReference type="OrthoDB" id="5289041at2"/>
<dbReference type="PANTHER" id="PTHR47153:SF2">
    <property type="entry name" value="LACTATE UTILIZATION PROTEIN B"/>
    <property type="match status" value="1"/>
</dbReference>
<dbReference type="STRING" id="1548018.LS64_01525"/>
<evidence type="ECO:0000313" key="10">
    <source>
        <dbReference type="EMBL" id="TLD93758.1"/>
    </source>
</evidence>
<dbReference type="GO" id="GO:0046872">
    <property type="term" value="F:metal ion binding"/>
    <property type="evidence" value="ECO:0007669"/>
    <property type="project" value="UniProtKB-KW"/>
</dbReference>
<dbReference type="InterPro" id="IPR024569">
    <property type="entry name" value="LutB_C"/>
</dbReference>
<dbReference type="PANTHER" id="PTHR47153">
    <property type="entry name" value="LACTATE UTILIZATION PROTEIN B"/>
    <property type="match status" value="1"/>
</dbReference>
<proteinExistence type="predicted"/>
<keyword evidence="4" id="KW-0677">Repeat</keyword>
<evidence type="ECO:0000256" key="1">
    <source>
        <dbReference type="ARBA" id="ARBA00022448"/>
    </source>
</evidence>
<dbReference type="InterPro" id="IPR037171">
    <property type="entry name" value="NagB/RpiA_transferase-like"/>
</dbReference>
<keyword evidence="7" id="KW-0411">Iron-sulfur</keyword>
<keyword evidence="2" id="KW-0004">4Fe-4S</keyword>
<evidence type="ECO:0000256" key="6">
    <source>
        <dbReference type="ARBA" id="ARBA00023004"/>
    </source>
</evidence>
<keyword evidence="5" id="KW-0249">Electron transport</keyword>
<dbReference type="SUPFAM" id="SSF100950">
    <property type="entry name" value="NagB/RpiA/CoA transferase-like"/>
    <property type="match status" value="1"/>
</dbReference>
<dbReference type="SUPFAM" id="SSF54862">
    <property type="entry name" value="4Fe-4S ferredoxins"/>
    <property type="match status" value="1"/>
</dbReference>
<dbReference type="Proteomes" id="UP000029714">
    <property type="component" value="Unassembled WGS sequence"/>
</dbReference>
<dbReference type="PROSITE" id="PS51379">
    <property type="entry name" value="4FE4S_FER_2"/>
    <property type="match status" value="2"/>
</dbReference>
<dbReference type="InterPro" id="IPR017896">
    <property type="entry name" value="4Fe4S_Fe-S-bd"/>
</dbReference>
<feature type="domain" description="4Fe-4S ferredoxin-type" evidence="8">
    <location>
        <begin position="310"/>
        <end position="341"/>
    </location>
</feature>
<dbReference type="AlphaFoldDB" id="A0A347VQK6"/>
<keyword evidence="11" id="KW-1185">Reference proteome</keyword>
<evidence type="ECO:0000259" key="8">
    <source>
        <dbReference type="PROSITE" id="PS51379"/>
    </source>
</evidence>
<keyword evidence="3" id="KW-0479">Metal-binding</keyword>
<dbReference type="Pfam" id="PF13183">
    <property type="entry name" value="Fer4_8"/>
    <property type="match status" value="1"/>
</dbReference>
<dbReference type="EMBL" id="QBIU01000002">
    <property type="protein sequence ID" value="MWV70115.1"/>
    <property type="molecule type" value="Genomic_DNA"/>
</dbReference>
<dbReference type="InterPro" id="IPR024185">
    <property type="entry name" value="FTHF_cligase-like_sf"/>
</dbReference>
<sequence>MSAESPTSLSELKQKYHTAIDGNLSDKQLRVNLKNAMDTLKNNRKNLVGTRFYDWEALREKGKEIKQKNLRQLPQLLERFEANATKNGFKIHWAKDGNEANEIIYNLMLEKKVTKILKGKSMASEEIHFNHFLAEKGMQALETDLGEVIIQLLDEAPVHIVTPAIHKNRFQIGEIFHEKLNAPLESEPEKLNAIARTYMRKEFETFRMGLSGVNFAIANEGAIWLLENEGNGRMSTAAPDIHVAICGIEKVIESFEDAATLNALLIPSATGAPVTCYNNIITSPRQAGEKDGPREAHIILLDNNRSNMLKDPHYYRAMSCIRCGTCLNHCPVYDKIGGHAYLSAYPGPIGEVITPQIYGINKCSPMLDLCSLCGRCSEMCPVKIPLAELIRDLRSERVGEGRKNIVGNDGSTKNPSEIFQMQQFAVAATSPKKWRFALLMVSIFGPLGKFFHSIIPGLKNWTKYREFPEIKGYFHSQVSKMQGVIYE</sequence>
<dbReference type="PROSITE" id="PS00198">
    <property type="entry name" value="4FE4S_FER_1"/>
    <property type="match status" value="2"/>
</dbReference>
<dbReference type="EMBL" id="JRMP02000012">
    <property type="protein sequence ID" value="TLD93758.1"/>
    <property type="molecule type" value="Genomic_DNA"/>
</dbReference>
<protein>
    <submittedName>
        <fullName evidence="10">Iron-sulfur cluster-binding protein</fullName>
    </submittedName>
</protein>
<dbReference type="InterPro" id="IPR004452">
    <property type="entry name" value="LutB/LldF"/>
</dbReference>
<comment type="caution">
    <text evidence="10">The sequence shown here is derived from an EMBL/GenBank/DDBJ whole genome shotgun (WGS) entry which is preliminary data.</text>
</comment>
<evidence type="ECO:0000256" key="3">
    <source>
        <dbReference type="ARBA" id="ARBA00022723"/>
    </source>
</evidence>
<keyword evidence="6" id="KW-0408">Iron</keyword>
<evidence type="ECO:0000256" key="7">
    <source>
        <dbReference type="ARBA" id="ARBA00023014"/>
    </source>
</evidence>
<reference evidence="10 11" key="1">
    <citation type="journal article" date="2014" name="Genome Announc.">
        <title>Draft genome sequences of eight enterohepatic helicobacter species isolated from both laboratory and wild rodents.</title>
        <authorList>
            <person name="Sheh A."/>
            <person name="Shen Z."/>
            <person name="Fox J.G."/>
        </authorList>
    </citation>
    <scope>NUCLEOTIDE SEQUENCE [LARGE SCALE GENOMIC DNA]</scope>
    <source>
        <strain evidence="10 11">MIT 97-6194</strain>
    </source>
</reference>
<reference evidence="10 11" key="2">
    <citation type="journal article" date="2016" name="Infect. Immun.">
        <title>Helicobacter saguini, a Novel Helicobacter Isolated from Cotton-Top Tamarins with Ulcerative Colitis, Has Proinflammatory Properties and Induces Typhlocolitis and Dysplasia in Gnotobiotic IL-10-/- Mice.</title>
        <authorList>
            <person name="Shen Z."/>
            <person name="Mannion A."/>
            <person name="Whary M.T."/>
            <person name="Muthupalani S."/>
            <person name="Sheh A."/>
            <person name="Feng Y."/>
            <person name="Gong G."/>
            <person name="Vandamme P."/>
            <person name="Holcombe H.R."/>
            <person name="Paster B.J."/>
            <person name="Fox J.G."/>
        </authorList>
    </citation>
    <scope>NUCLEOTIDE SEQUENCE [LARGE SCALE GENOMIC DNA]</scope>
    <source>
        <strain evidence="10 11">MIT 97-6194</strain>
    </source>
</reference>
<dbReference type="RefSeq" id="WP_034569695.1">
    <property type="nucleotide sequence ID" value="NZ_JRMP02000012.1"/>
</dbReference>
<dbReference type="InterPro" id="IPR009051">
    <property type="entry name" value="Helical_ferredxn"/>
</dbReference>
<dbReference type="GO" id="GO:0051539">
    <property type="term" value="F:4 iron, 4 sulfur cluster binding"/>
    <property type="evidence" value="ECO:0007669"/>
    <property type="project" value="UniProtKB-KW"/>
</dbReference>
<evidence type="ECO:0000313" key="11">
    <source>
        <dbReference type="Proteomes" id="UP000029714"/>
    </source>
</evidence>
<evidence type="ECO:0000256" key="5">
    <source>
        <dbReference type="ARBA" id="ARBA00022982"/>
    </source>
</evidence>
<dbReference type="InterPro" id="IPR017900">
    <property type="entry name" value="4Fe4S_Fe_S_CS"/>
</dbReference>
<dbReference type="InterPro" id="IPR003741">
    <property type="entry name" value="LUD_dom"/>
</dbReference>
<evidence type="ECO:0000256" key="4">
    <source>
        <dbReference type="ARBA" id="ARBA00022737"/>
    </source>
</evidence>
<dbReference type="GO" id="GO:0006089">
    <property type="term" value="P:lactate metabolic process"/>
    <property type="evidence" value="ECO:0007669"/>
    <property type="project" value="InterPro"/>
</dbReference>
<dbReference type="Pfam" id="PF11870">
    <property type="entry name" value="LutB_C"/>
    <property type="match status" value="1"/>
</dbReference>
<evidence type="ECO:0000256" key="2">
    <source>
        <dbReference type="ARBA" id="ARBA00022485"/>
    </source>
</evidence>
<reference evidence="9 12" key="4">
    <citation type="submission" date="2019-12" db="EMBL/GenBank/DDBJ databases">
        <title>Multi-Generational Helicobacter saguini Isolates.</title>
        <authorList>
            <person name="Mannion A."/>
            <person name="Shen Z."/>
            <person name="Fox J.G."/>
        </authorList>
    </citation>
    <scope>NUCLEOTIDE SEQUENCE [LARGE SCALE GENOMIC DNA]</scope>
    <source>
        <strain evidence="9">16-048</strain>
        <strain evidence="12">16-048 (F4)</strain>
    </source>
</reference>
<evidence type="ECO:0000313" key="12">
    <source>
        <dbReference type="Proteomes" id="UP000477070"/>
    </source>
</evidence>
<accession>A0A347VQK6</accession>
<name>A0A347VQK6_9HELI</name>
<dbReference type="Gene3D" id="1.10.1060.10">
    <property type="entry name" value="Alpha-helical ferredoxin"/>
    <property type="match status" value="1"/>
</dbReference>
<organism evidence="10 11">
    <name type="scientific">Helicobacter saguini</name>
    <dbReference type="NCBI Taxonomy" id="1548018"/>
    <lineage>
        <taxon>Bacteria</taxon>
        <taxon>Pseudomonadati</taxon>
        <taxon>Campylobacterota</taxon>
        <taxon>Epsilonproteobacteria</taxon>
        <taxon>Campylobacterales</taxon>
        <taxon>Helicobacteraceae</taxon>
        <taxon>Helicobacter</taxon>
    </lineage>
</organism>
<evidence type="ECO:0000313" key="9">
    <source>
        <dbReference type="EMBL" id="MWV70115.1"/>
    </source>
</evidence>
<keyword evidence="1" id="KW-0813">Transport</keyword>
<feature type="domain" description="4Fe-4S ferredoxin-type" evidence="8">
    <location>
        <begin position="361"/>
        <end position="392"/>
    </location>
</feature>